<dbReference type="PRINTS" id="PR00251">
    <property type="entry name" value="BACTRLOPSIN"/>
</dbReference>
<keyword evidence="10 12" id="KW-0675">Receptor</keyword>
<keyword evidence="4" id="KW-0716">Sensory transduction</keyword>
<dbReference type="SMART" id="SM01021">
    <property type="entry name" value="Bac_rhodopsin"/>
    <property type="match status" value="1"/>
</dbReference>
<dbReference type="GO" id="GO:0007602">
    <property type="term" value="P:phototransduction"/>
    <property type="evidence" value="ECO:0007669"/>
    <property type="project" value="UniProtKB-KW"/>
</dbReference>
<feature type="transmembrane region" description="Helical" evidence="11">
    <location>
        <begin position="183"/>
        <end position="202"/>
    </location>
</feature>
<feature type="transmembrane region" description="Helical" evidence="11">
    <location>
        <begin position="48"/>
        <end position="69"/>
    </location>
</feature>
<sequence length="304" mass="33821">MIHPDQVAEMLYSRTATSTHTHTPGPIPTVIPSPTHYQTAGETGHRTLWVLFAGMSLFSAAFALLSWRVPVSRRIYHVTSTLVPIISALAYFAMASGQASAFNCETVRDSHKHVPDTFHDVCRQVYWARYVNWALTTPLVLLNLCLLAGIDGAHTLMALLANLIMILSGLFAAFGAERTAQKWGWFTIACLSYLFVIWHVGLHGTRMVKAKGARVSRLFATLASYTLILWTIYPIVWAITTLARRTSVDTEILIYAVLDVLSQPVLLLWLLVSHRAIAETNIELPGYWSQGLSSEGRIRIGDDE</sequence>
<evidence type="ECO:0000256" key="3">
    <source>
        <dbReference type="ARBA" id="ARBA00022543"/>
    </source>
</evidence>
<protein>
    <submittedName>
        <fullName evidence="12">Family A G protein-coupled receptor-like protein</fullName>
    </submittedName>
</protein>
<evidence type="ECO:0000256" key="9">
    <source>
        <dbReference type="ARBA" id="ARBA00023136"/>
    </source>
</evidence>
<keyword evidence="3" id="KW-0600">Photoreceptor protein</keyword>
<gene>
    <name evidence="12" type="ORF">N656DRAFT_93139</name>
</gene>
<dbReference type="FunFam" id="1.20.1070.10:FF:000160">
    <property type="entry name" value="Related to Opsin-1"/>
    <property type="match status" value="1"/>
</dbReference>
<evidence type="ECO:0000256" key="1">
    <source>
        <dbReference type="ARBA" id="ARBA00004141"/>
    </source>
</evidence>
<reference evidence="12" key="1">
    <citation type="journal article" date="2023" name="Mol. Phylogenet. Evol.">
        <title>Genome-scale phylogeny and comparative genomics of the fungal order Sordariales.</title>
        <authorList>
            <person name="Hensen N."/>
            <person name="Bonometti L."/>
            <person name="Westerberg I."/>
            <person name="Brannstrom I.O."/>
            <person name="Guillou S."/>
            <person name="Cros-Aarteil S."/>
            <person name="Calhoun S."/>
            <person name="Haridas S."/>
            <person name="Kuo A."/>
            <person name="Mondo S."/>
            <person name="Pangilinan J."/>
            <person name="Riley R."/>
            <person name="LaButti K."/>
            <person name="Andreopoulos B."/>
            <person name="Lipzen A."/>
            <person name="Chen C."/>
            <person name="Yan M."/>
            <person name="Daum C."/>
            <person name="Ng V."/>
            <person name="Clum A."/>
            <person name="Steindorff A."/>
            <person name="Ohm R.A."/>
            <person name="Martin F."/>
            <person name="Silar P."/>
            <person name="Natvig D.O."/>
            <person name="Lalanne C."/>
            <person name="Gautier V."/>
            <person name="Ament-Velasquez S.L."/>
            <person name="Kruys A."/>
            <person name="Hutchinson M.I."/>
            <person name="Powell A.J."/>
            <person name="Barry K."/>
            <person name="Miller A.N."/>
            <person name="Grigoriev I.V."/>
            <person name="Debuchy R."/>
            <person name="Gladieux P."/>
            <person name="Hiltunen Thoren M."/>
            <person name="Johannesson H."/>
        </authorList>
    </citation>
    <scope>NUCLEOTIDE SEQUENCE</scope>
    <source>
        <strain evidence="12">CBS 508.74</strain>
    </source>
</reference>
<keyword evidence="7 11" id="KW-1133">Transmembrane helix</keyword>
<dbReference type="GO" id="GO:0009881">
    <property type="term" value="F:photoreceptor activity"/>
    <property type="evidence" value="ECO:0007669"/>
    <property type="project" value="UniProtKB-KW"/>
</dbReference>
<evidence type="ECO:0000256" key="7">
    <source>
        <dbReference type="ARBA" id="ARBA00022989"/>
    </source>
</evidence>
<feature type="transmembrane region" description="Helical" evidence="11">
    <location>
        <begin position="222"/>
        <end position="240"/>
    </location>
</feature>
<dbReference type="PANTHER" id="PTHR28286">
    <property type="match status" value="1"/>
</dbReference>
<accession>A0AAN6TDP2</accession>
<keyword evidence="5 11" id="KW-0812">Transmembrane</keyword>
<evidence type="ECO:0000256" key="5">
    <source>
        <dbReference type="ARBA" id="ARBA00022692"/>
    </source>
</evidence>
<feature type="transmembrane region" description="Helical" evidence="11">
    <location>
        <begin position="252"/>
        <end position="272"/>
    </location>
</feature>
<evidence type="ECO:0000256" key="11">
    <source>
        <dbReference type="SAM" id="Phobius"/>
    </source>
</evidence>
<keyword evidence="6" id="KW-0681">Retinal protein</keyword>
<evidence type="ECO:0000256" key="8">
    <source>
        <dbReference type="ARBA" id="ARBA00022991"/>
    </source>
</evidence>
<keyword evidence="8" id="KW-0157">Chromophore</keyword>
<reference evidence="12" key="2">
    <citation type="submission" date="2023-05" db="EMBL/GenBank/DDBJ databases">
        <authorList>
            <consortium name="Lawrence Berkeley National Laboratory"/>
            <person name="Steindorff A."/>
            <person name="Hensen N."/>
            <person name="Bonometti L."/>
            <person name="Westerberg I."/>
            <person name="Brannstrom I.O."/>
            <person name="Guillou S."/>
            <person name="Cros-Aarteil S."/>
            <person name="Calhoun S."/>
            <person name="Haridas S."/>
            <person name="Kuo A."/>
            <person name="Mondo S."/>
            <person name="Pangilinan J."/>
            <person name="Riley R."/>
            <person name="Labutti K."/>
            <person name="Andreopoulos B."/>
            <person name="Lipzen A."/>
            <person name="Chen C."/>
            <person name="Yanf M."/>
            <person name="Daum C."/>
            <person name="Ng V."/>
            <person name="Clum A."/>
            <person name="Ohm R."/>
            <person name="Martin F."/>
            <person name="Silar P."/>
            <person name="Natvig D."/>
            <person name="Lalanne C."/>
            <person name="Gautier V."/>
            <person name="Ament-Velasquez S.L."/>
            <person name="Kruys A."/>
            <person name="Hutchinson M.I."/>
            <person name="Powell A.J."/>
            <person name="Barry K."/>
            <person name="Miller A.N."/>
            <person name="Grigoriev I.V."/>
            <person name="Debuchy R."/>
            <person name="Gladieux P."/>
            <person name="Thoren M.H."/>
            <person name="Johannesson H."/>
        </authorList>
    </citation>
    <scope>NUCLEOTIDE SEQUENCE</scope>
    <source>
        <strain evidence="12">CBS 508.74</strain>
    </source>
</reference>
<comment type="caution">
    <text evidence="12">The sequence shown here is derived from an EMBL/GenBank/DDBJ whole genome shotgun (WGS) entry which is preliminary data.</text>
</comment>
<evidence type="ECO:0000313" key="12">
    <source>
        <dbReference type="EMBL" id="KAK4112517.1"/>
    </source>
</evidence>
<name>A0AAN6TDP2_9PEZI</name>
<dbReference type="GO" id="GO:0005886">
    <property type="term" value="C:plasma membrane"/>
    <property type="evidence" value="ECO:0007669"/>
    <property type="project" value="TreeGrafter"/>
</dbReference>
<dbReference type="Proteomes" id="UP001302812">
    <property type="component" value="Unassembled WGS sequence"/>
</dbReference>
<feature type="transmembrane region" description="Helical" evidence="11">
    <location>
        <begin position="130"/>
        <end position="150"/>
    </location>
</feature>
<evidence type="ECO:0000313" key="13">
    <source>
        <dbReference type="Proteomes" id="UP001302812"/>
    </source>
</evidence>
<evidence type="ECO:0000256" key="6">
    <source>
        <dbReference type="ARBA" id="ARBA00022925"/>
    </source>
</evidence>
<organism evidence="12 13">
    <name type="scientific">Canariomyces notabilis</name>
    <dbReference type="NCBI Taxonomy" id="2074819"/>
    <lineage>
        <taxon>Eukaryota</taxon>
        <taxon>Fungi</taxon>
        <taxon>Dikarya</taxon>
        <taxon>Ascomycota</taxon>
        <taxon>Pezizomycotina</taxon>
        <taxon>Sordariomycetes</taxon>
        <taxon>Sordariomycetidae</taxon>
        <taxon>Sordariales</taxon>
        <taxon>Chaetomiaceae</taxon>
        <taxon>Canariomyces</taxon>
    </lineage>
</organism>
<dbReference type="Pfam" id="PF01036">
    <property type="entry name" value="Bac_rhodopsin"/>
    <property type="match status" value="1"/>
</dbReference>
<dbReference type="Gene3D" id="1.20.1070.10">
    <property type="entry name" value="Rhodopsin 7-helix transmembrane proteins"/>
    <property type="match status" value="1"/>
</dbReference>
<dbReference type="RefSeq" id="XP_064670087.1">
    <property type="nucleotide sequence ID" value="XM_064819409.1"/>
</dbReference>
<comment type="similarity">
    <text evidence="2">Belongs to the archaeal/bacterial/fungal opsin family.</text>
</comment>
<keyword evidence="9 11" id="KW-0472">Membrane</keyword>
<dbReference type="GeneID" id="89943535"/>
<evidence type="ECO:0000256" key="4">
    <source>
        <dbReference type="ARBA" id="ARBA00022606"/>
    </source>
</evidence>
<evidence type="ECO:0000256" key="10">
    <source>
        <dbReference type="ARBA" id="ARBA00023170"/>
    </source>
</evidence>
<dbReference type="InterPro" id="IPR001425">
    <property type="entry name" value="Arc/bac/fun_rhodopsins"/>
</dbReference>
<evidence type="ECO:0000256" key="2">
    <source>
        <dbReference type="ARBA" id="ARBA00008130"/>
    </source>
</evidence>
<dbReference type="EMBL" id="MU853342">
    <property type="protein sequence ID" value="KAK4112517.1"/>
    <property type="molecule type" value="Genomic_DNA"/>
</dbReference>
<dbReference type="SUPFAM" id="SSF81321">
    <property type="entry name" value="Family A G protein-coupled receptor-like"/>
    <property type="match status" value="1"/>
</dbReference>
<comment type="subcellular location">
    <subcellularLocation>
        <location evidence="1">Membrane</location>
        <topology evidence="1">Multi-pass membrane protein</topology>
    </subcellularLocation>
</comment>
<feature type="transmembrane region" description="Helical" evidence="11">
    <location>
        <begin position="75"/>
        <end position="93"/>
    </location>
</feature>
<dbReference type="AlphaFoldDB" id="A0AAN6TDP2"/>
<dbReference type="GO" id="GO:0005783">
    <property type="term" value="C:endoplasmic reticulum"/>
    <property type="evidence" value="ECO:0007669"/>
    <property type="project" value="TreeGrafter"/>
</dbReference>
<keyword evidence="13" id="KW-1185">Reference proteome</keyword>
<dbReference type="CDD" id="cd15028">
    <property type="entry name" value="7tm_Opsin-1_euk"/>
    <property type="match status" value="1"/>
</dbReference>
<dbReference type="PANTHER" id="PTHR28286:SF2">
    <property type="entry name" value="BACTERIORHODOPSIN _OPSIN, NOPA (EUROFUNG)"/>
    <property type="match status" value="1"/>
</dbReference>
<feature type="transmembrane region" description="Helical" evidence="11">
    <location>
        <begin position="156"/>
        <end position="176"/>
    </location>
</feature>
<proteinExistence type="inferred from homology"/>